<reference evidence="1" key="1">
    <citation type="submission" date="2014-06" db="EMBL/GenBank/DDBJ databases">
        <authorList>
            <person name="Berube P.M."/>
        </authorList>
    </citation>
    <scope>NUCLEOTIDE SEQUENCE</scope>
    <source>
        <strain evidence="1">P0902-H212</strain>
    </source>
</reference>
<gene>
    <name evidence="1" type="ORF">FA02_0075</name>
</gene>
<dbReference type="EMBL" id="KJ947870">
    <property type="protein sequence ID" value="AJW30344.1"/>
    <property type="molecule type" value="Genomic_DNA"/>
</dbReference>
<dbReference type="AlphaFoldDB" id="A0A0D5A1Q5"/>
<name>A0A0D5A1Q5_PROMR</name>
<sequence length="49" mass="5592">MFGLYDTEGILRFTCSDKEACIAYAKLFEFSSIEFSLMPLSDLTEDDNN</sequence>
<protein>
    <submittedName>
        <fullName evidence="1">Uncharacterized protein</fullName>
    </submittedName>
</protein>
<organism evidence="1">
    <name type="scientific">Prochlorococcus marinus str. P0902-H212</name>
    <dbReference type="NCBI Taxonomy" id="1620696"/>
    <lineage>
        <taxon>Bacteria</taxon>
        <taxon>Bacillati</taxon>
        <taxon>Cyanobacteriota</taxon>
        <taxon>Cyanophyceae</taxon>
        <taxon>Synechococcales</taxon>
        <taxon>Prochlorococcaceae</taxon>
        <taxon>Prochlorococcus</taxon>
    </lineage>
</organism>
<proteinExistence type="predicted"/>
<accession>A0A0D5A1Q5</accession>
<evidence type="ECO:0000313" key="1">
    <source>
        <dbReference type="EMBL" id="AJW30344.1"/>
    </source>
</evidence>